<dbReference type="GO" id="GO:0004180">
    <property type="term" value="F:carboxypeptidase activity"/>
    <property type="evidence" value="ECO:0007669"/>
    <property type="project" value="UniProtKB-KW"/>
</dbReference>
<dbReference type="PANTHER" id="PTHR34385:SF1">
    <property type="entry name" value="PEPTIDOGLYCAN L-ALANYL-D-GLUTAMATE ENDOPEPTIDASE CWLK"/>
    <property type="match status" value="1"/>
</dbReference>
<keyword evidence="2" id="KW-0378">Hydrolase</keyword>
<dbReference type="EMBL" id="CP020465">
    <property type="protein sequence ID" value="ASP50102.1"/>
    <property type="molecule type" value="Genomic_DNA"/>
</dbReference>
<name>A0A222GEG8_9GAMM</name>
<dbReference type="CDD" id="cd14847">
    <property type="entry name" value="DD-carboxypeptidase_like"/>
    <property type="match status" value="1"/>
</dbReference>
<keyword evidence="2" id="KW-0121">Carboxypeptidase</keyword>
<dbReference type="InterPro" id="IPR052179">
    <property type="entry name" value="DD-CPase-like"/>
</dbReference>
<proteinExistence type="predicted"/>
<dbReference type="SUPFAM" id="SSF55166">
    <property type="entry name" value="Hedgehog/DD-peptidase"/>
    <property type="match status" value="1"/>
</dbReference>
<reference evidence="2 3" key="1">
    <citation type="submission" date="2017-08" db="EMBL/GenBank/DDBJ databases">
        <title>Complete genome of Colwellia sp. NB097-1, a psychrophile bacterium ioslated from Bering Sea.</title>
        <authorList>
            <person name="Chen X."/>
        </authorList>
    </citation>
    <scope>NUCLEOTIDE SEQUENCE [LARGE SCALE GENOMIC DNA]</scope>
    <source>
        <strain evidence="2 3">NB097-1</strain>
    </source>
</reference>
<keyword evidence="2" id="KW-0645">Protease</keyword>
<dbReference type="PANTHER" id="PTHR34385">
    <property type="entry name" value="D-ALANYL-D-ALANINE CARBOXYPEPTIDASE"/>
    <property type="match status" value="1"/>
</dbReference>
<dbReference type="KEGG" id="cber:B5D82_19255"/>
<dbReference type="AlphaFoldDB" id="A0A222GEG8"/>
<dbReference type="Pfam" id="PF02557">
    <property type="entry name" value="VanY"/>
    <property type="match status" value="1"/>
</dbReference>
<evidence type="ECO:0000313" key="3">
    <source>
        <dbReference type="Proteomes" id="UP000202259"/>
    </source>
</evidence>
<dbReference type="OrthoDB" id="9792074at2"/>
<evidence type="ECO:0000259" key="1">
    <source>
        <dbReference type="Pfam" id="PF02557"/>
    </source>
</evidence>
<dbReference type="InterPro" id="IPR003709">
    <property type="entry name" value="VanY-like_core_dom"/>
</dbReference>
<dbReference type="Gene3D" id="3.30.1380.10">
    <property type="match status" value="1"/>
</dbReference>
<feature type="domain" description="D-alanyl-D-alanine carboxypeptidase-like core" evidence="1">
    <location>
        <begin position="27"/>
        <end position="181"/>
    </location>
</feature>
<accession>A0A222GEG8</accession>
<evidence type="ECO:0000313" key="2">
    <source>
        <dbReference type="EMBL" id="ASP50102.1"/>
    </source>
</evidence>
<sequence>MRKMTELELILTGKTENHIHWLTDNIGIHHEMLSAFTQLQLAAQNAGIALTIASGFRSFERQLSIWQNKFSGITAIKNASNQIVAIDQVSEREKIHAIMLFSALPGASRHHWGCDIDVYAKNLLPAEQSLALEPWEYQASGHFYPLTVWLAEHAKAFGFFLPYDKFRGGVAQEPWHLSYMPLSQHYQQAYTEALLAETLLNSEIKGKDLLLALLPELYQRYIVNIANN</sequence>
<keyword evidence="3" id="KW-1185">Reference proteome</keyword>
<dbReference type="InterPro" id="IPR009045">
    <property type="entry name" value="Zn_M74/Hedgehog-like"/>
</dbReference>
<protein>
    <submittedName>
        <fullName evidence="2">D-alanyl-D-alanine carboxypeptidase</fullName>
    </submittedName>
</protein>
<organism evidence="2 3">
    <name type="scientific">Cognaticolwellia beringensis</name>
    <dbReference type="NCBI Taxonomy" id="1967665"/>
    <lineage>
        <taxon>Bacteria</taxon>
        <taxon>Pseudomonadati</taxon>
        <taxon>Pseudomonadota</taxon>
        <taxon>Gammaproteobacteria</taxon>
        <taxon>Alteromonadales</taxon>
        <taxon>Colwelliaceae</taxon>
        <taxon>Cognaticolwellia</taxon>
    </lineage>
</organism>
<dbReference type="Proteomes" id="UP000202259">
    <property type="component" value="Chromosome"/>
</dbReference>
<dbReference type="GO" id="GO:0006508">
    <property type="term" value="P:proteolysis"/>
    <property type="evidence" value="ECO:0007669"/>
    <property type="project" value="InterPro"/>
</dbReference>
<gene>
    <name evidence="2" type="ORF">B5D82_19255</name>
</gene>